<dbReference type="EMBL" id="JNVN01000231">
    <property type="protein sequence ID" value="KHJ35851.1"/>
    <property type="molecule type" value="Genomic_DNA"/>
</dbReference>
<dbReference type="GO" id="GO:0005829">
    <property type="term" value="C:cytosol"/>
    <property type="evidence" value="ECO:0007669"/>
    <property type="project" value="TreeGrafter"/>
</dbReference>
<dbReference type="Gene3D" id="1.20.1050.80">
    <property type="entry name" value="VPS9 domain"/>
    <property type="match status" value="1"/>
</dbReference>
<dbReference type="PANTHER" id="PTHR23101">
    <property type="entry name" value="RAB GDP/GTP EXCHANGE FACTOR"/>
    <property type="match status" value="1"/>
</dbReference>
<dbReference type="GO" id="GO:0005085">
    <property type="term" value="F:guanyl-nucleotide exchange factor activity"/>
    <property type="evidence" value="ECO:0007669"/>
    <property type="project" value="InterPro"/>
</dbReference>
<dbReference type="Pfam" id="PF02204">
    <property type="entry name" value="VPS9"/>
    <property type="match status" value="1"/>
</dbReference>
<evidence type="ECO:0000313" key="4">
    <source>
        <dbReference type="Proteomes" id="UP000030854"/>
    </source>
</evidence>
<feature type="domain" description="VPS9" evidence="2">
    <location>
        <begin position="226"/>
        <end position="382"/>
    </location>
</feature>
<dbReference type="OMA" id="ETAYCLV"/>
<feature type="compositionally biased region" description="Polar residues" evidence="1">
    <location>
        <begin position="19"/>
        <end position="28"/>
    </location>
</feature>
<organism evidence="3 4">
    <name type="scientific">Uncinula necator</name>
    <name type="common">Grape powdery mildew</name>
    <dbReference type="NCBI Taxonomy" id="52586"/>
    <lineage>
        <taxon>Eukaryota</taxon>
        <taxon>Fungi</taxon>
        <taxon>Dikarya</taxon>
        <taxon>Ascomycota</taxon>
        <taxon>Pezizomycotina</taxon>
        <taxon>Leotiomycetes</taxon>
        <taxon>Erysiphales</taxon>
        <taxon>Erysiphaceae</taxon>
        <taxon>Erysiphe</taxon>
    </lineage>
</organism>
<accession>A0A0B1PG55</accession>
<feature type="region of interest" description="Disordered" evidence="1">
    <location>
        <begin position="387"/>
        <end position="406"/>
    </location>
</feature>
<feature type="region of interest" description="Disordered" evidence="1">
    <location>
        <begin position="1"/>
        <end position="28"/>
    </location>
</feature>
<evidence type="ECO:0000313" key="3">
    <source>
        <dbReference type="EMBL" id="KHJ35851.1"/>
    </source>
</evidence>
<evidence type="ECO:0000256" key="1">
    <source>
        <dbReference type="SAM" id="MobiDB-lite"/>
    </source>
</evidence>
<dbReference type="PANTHER" id="PTHR23101:SF97">
    <property type="entry name" value="DOMAIN PROTEIN, PUTATIVE (AFU_ORTHOLOGUE AFUA_2G10890)-RELATED"/>
    <property type="match status" value="1"/>
</dbReference>
<evidence type="ECO:0000259" key="2">
    <source>
        <dbReference type="PROSITE" id="PS51205"/>
    </source>
</evidence>
<feature type="compositionally biased region" description="Polar residues" evidence="1">
    <location>
        <begin position="527"/>
        <end position="542"/>
    </location>
</feature>
<dbReference type="HOGENOM" id="CLU_017705_0_0_1"/>
<dbReference type="STRING" id="52586.A0A0B1PG55"/>
<dbReference type="InterPro" id="IPR045046">
    <property type="entry name" value="Vps9-like"/>
</dbReference>
<protein>
    <submittedName>
        <fullName evidence="3">Putative vps9 domain protein</fullName>
    </submittedName>
</protein>
<dbReference type="AlphaFoldDB" id="A0A0B1PG55"/>
<feature type="compositionally biased region" description="Polar residues" evidence="1">
    <location>
        <begin position="391"/>
        <end position="401"/>
    </location>
</feature>
<reference evidence="3 4" key="1">
    <citation type="journal article" date="2014" name="BMC Genomics">
        <title>Adaptive genomic structural variation in the grape powdery mildew pathogen, Erysiphe necator.</title>
        <authorList>
            <person name="Jones L."/>
            <person name="Riaz S."/>
            <person name="Morales-Cruz A."/>
            <person name="Amrine K.C."/>
            <person name="McGuire B."/>
            <person name="Gubler W.D."/>
            <person name="Walker M.A."/>
            <person name="Cantu D."/>
        </authorList>
    </citation>
    <scope>NUCLEOTIDE SEQUENCE [LARGE SCALE GENOMIC DNA]</scope>
    <source>
        <strain evidence="4">c</strain>
    </source>
</reference>
<dbReference type="Proteomes" id="UP000030854">
    <property type="component" value="Unassembled WGS sequence"/>
</dbReference>
<dbReference type="GO" id="GO:0031267">
    <property type="term" value="F:small GTPase binding"/>
    <property type="evidence" value="ECO:0007669"/>
    <property type="project" value="TreeGrafter"/>
</dbReference>
<keyword evidence="4" id="KW-1185">Reference proteome</keyword>
<feature type="region of interest" description="Disordered" evidence="1">
    <location>
        <begin position="425"/>
        <end position="448"/>
    </location>
</feature>
<dbReference type="InterPro" id="IPR003123">
    <property type="entry name" value="VPS9"/>
</dbReference>
<dbReference type="InterPro" id="IPR037191">
    <property type="entry name" value="VPS9_dom_sf"/>
</dbReference>
<dbReference type="GO" id="GO:0016192">
    <property type="term" value="P:vesicle-mediated transport"/>
    <property type="evidence" value="ECO:0007669"/>
    <property type="project" value="InterPro"/>
</dbReference>
<proteinExistence type="predicted"/>
<name>A0A0B1PG55_UNCNE</name>
<feature type="compositionally biased region" description="Polar residues" evidence="1">
    <location>
        <begin position="1"/>
        <end position="11"/>
    </location>
</feature>
<gene>
    <name evidence="3" type="ORF">EV44_g5790</name>
</gene>
<feature type="region of interest" description="Disordered" evidence="1">
    <location>
        <begin position="511"/>
        <end position="542"/>
    </location>
</feature>
<sequence>MISSEILQSDNQRPRSLHLSKSFSRPTSSNFDAIPSLCRTSSLQITGIDSSFGEKQKHESDTFERNHYDEEFKIYSEIPRQLPDDYYKLPIELIGLSDHFIESLSAKVHQSPPTIEKLSGLFQDFYKVAIDEINIHVLSLSARLNRQRFTSPSLSSSITSAQNKFKTNSETENSDQQMLTLEEIAGRREARKILELKRMALEEAIERKVCEATYDRIWRHRCTHDEEQDEKLRSRTAALSLVGIGLRDLGVNLGVENSEDSNTIQKKESEVAEWLSEARKELCAMNNLKYPLGKLQHLKKAHKAIVETLSHFHPSSSADEIMPMLIYTLITSRPEGINIISNLYFIQRFRNENKIDGEAAYCLTNLEAAISYLETVDLASLRADEVLSGPPKTTSRTNTPSPEIFDPLINPLTPSTSVSAIESTCASPSSEITKEEPPSTRDRVEPQYQSHRLSGLFQAPSSLGVASDAVLSSADQGLESLGNSIGDSYKFILGKLKGRIDDVPETKLETSKTLEDLQKLSAHPPEDTTSNSGASSIRNLGTSNRIRADSGSRIDERILSMIGGRKSSRDKSVDSNKRVSFAEENESGKIASTLQSLPSPNPALVESMRNLGNTLNPMNRISGMGMIRAFGRSTPPSSIKIPSTSSTTINDALDSAIANIASSTPDLTKAPPSKDSIRISPPITKFLELQSAGDMKLNEVKELLRDYKRLASAMKDLGIV</sequence>
<feature type="compositionally biased region" description="Basic and acidic residues" evidence="1">
    <location>
        <begin position="432"/>
        <end position="445"/>
    </location>
</feature>
<comment type="caution">
    <text evidence="3">The sequence shown here is derived from an EMBL/GenBank/DDBJ whole genome shotgun (WGS) entry which is preliminary data.</text>
</comment>
<dbReference type="SMART" id="SM00167">
    <property type="entry name" value="VPS9"/>
    <property type="match status" value="1"/>
</dbReference>
<dbReference type="GO" id="GO:0030139">
    <property type="term" value="C:endocytic vesicle"/>
    <property type="evidence" value="ECO:0007669"/>
    <property type="project" value="TreeGrafter"/>
</dbReference>
<dbReference type="SUPFAM" id="SSF109993">
    <property type="entry name" value="VPS9 domain"/>
    <property type="match status" value="1"/>
</dbReference>
<dbReference type="PROSITE" id="PS51205">
    <property type="entry name" value="VPS9"/>
    <property type="match status" value="1"/>
</dbReference>